<keyword evidence="3" id="KW-1185">Reference proteome</keyword>
<evidence type="ECO:0000313" key="3">
    <source>
        <dbReference type="Proteomes" id="UP000829685"/>
    </source>
</evidence>
<evidence type="ECO:0000256" key="1">
    <source>
        <dbReference type="SAM" id="SignalP"/>
    </source>
</evidence>
<organism evidence="2 3">
    <name type="scientific">Neoarthrinium moseri</name>
    <dbReference type="NCBI Taxonomy" id="1658444"/>
    <lineage>
        <taxon>Eukaryota</taxon>
        <taxon>Fungi</taxon>
        <taxon>Dikarya</taxon>
        <taxon>Ascomycota</taxon>
        <taxon>Pezizomycotina</taxon>
        <taxon>Sordariomycetes</taxon>
        <taxon>Xylariomycetidae</taxon>
        <taxon>Amphisphaeriales</taxon>
        <taxon>Apiosporaceae</taxon>
        <taxon>Neoarthrinium</taxon>
    </lineage>
</organism>
<protein>
    <submittedName>
        <fullName evidence="2">Uncharacterized protein</fullName>
    </submittedName>
</protein>
<gene>
    <name evidence="2" type="ORF">JX265_007902</name>
</gene>
<evidence type="ECO:0000313" key="2">
    <source>
        <dbReference type="EMBL" id="KAI1865579.1"/>
    </source>
</evidence>
<comment type="caution">
    <text evidence="2">The sequence shown here is derived from an EMBL/GenBank/DDBJ whole genome shotgun (WGS) entry which is preliminary data.</text>
</comment>
<accession>A0A9P9WIT7</accession>
<dbReference type="EMBL" id="JAFIMR010000021">
    <property type="protein sequence ID" value="KAI1865579.1"/>
    <property type="molecule type" value="Genomic_DNA"/>
</dbReference>
<keyword evidence="1" id="KW-0732">Signal</keyword>
<dbReference type="AlphaFoldDB" id="A0A9P9WIT7"/>
<name>A0A9P9WIT7_9PEZI</name>
<feature type="chain" id="PRO_5040400947" evidence="1">
    <location>
        <begin position="21"/>
        <end position="336"/>
    </location>
</feature>
<sequence>MEKLTLLGLLLLLLLDSARAESFLGITFWNGVDYNLKPAPACYRRLAECYESCKTTFDHCYIKERRYRQWSVQLGDPWDSCEQYNPEKHIAKDLKLFTSALRNERQDPHSFPRAKDNEREQHFMNMVFGVLAVIGEQGRKYRWDNNSEILPYMVQLHNFWSTPVEDLVTHTYNAQDGKWETEKSPRAYIDWQRQTYGRPRTDNSWKGYKKIDPLAVAELEGLMTQSRSIIDHLGFLLHEFSHRSGVRATLPETPWNCLTDGQGSCKDYLLGPMVFRSFAAPRIMTFQRIPEYDRWQTSDGQYKITEDSAHLPRPDLVFSELEEAVRDGSWDSWKTY</sequence>
<proteinExistence type="predicted"/>
<reference evidence="2" key="1">
    <citation type="submission" date="2021-03" db="EMBL/GenBank/DDBJ databases">
        <title>Revisited historic fungal species revealed as producer of novel bioactive compounds through whole genome sequencing and comparative genomics.</title>
        <authorList>
            <person name="Vignolle G.A."/>
            <person name="Hochenegger N."/>
            <person name="Mach R.L."/>
            <person name="Mach-Aigner A.R."/>
            <person name="Javad Rahimi M."/>
            <person name="Salim K.A."/>
            <person name="Chan C.M."/>
            <person name="Lim L.B.L."/>
            <person name="Cai F."/>
            <person name="Druzhinina I.S."/>
            <person name="U'Ren J.M."/>
            <person name="Derntl C."/>
        </authorList>
    </citation>
    <scope>NUCLEOTIDE SEQUENCE</scope>
    <source>
        <strain evidence="2">TUCIM 5799</strain>
    </source>
</reference>
<feature type="signal peptide" evidence="1">
    <location>
        <begin position="1"/>
        <end position="20"/>
    </location>
</feature>
<dbReference type="Proteomes" id="UP000829685">
    <property type="component" value="Unassembled WGS sequence"/>
</dbReference>